<dbReference type="RefSeq" id="WP_045232847.1">
    <property type="nucleotide sequence ID" value="NZ_BBJU01000039.1"/>
</dbReference>
<dbReference type="AlphaFoldDB" id="A0A081D3E0"/>
<comment type="caution">
    <text evidence="1">The sequence shown here is derived from an EMBL/GenBank/DDBJ whole genome shotgun (WGS) entry which is preliminary data.</text>
</comment>
<dbReference type="OrthoDB" id="5540856at2"/>
<organism evidence="1 2">
    <name type="scientific">Agrobacterium rubi TR3 = NBRC 13261</name>
    <dbReference type="NCBI Taxonomy" id="1368415"/>
    <lineage>
        <taxon>Bacteria</taxon>
        <taxon>Pseudomonadati</taxon>
        <taxon>Pseudomonadota</taxon>
        <taxon>Alphaproteobacteria</taxon>
        <taxon>Hyphomicrobiales</taxon>
        <taxon>Rhizobiaceae</taxon>
        <taxon>Rhizobium/Agrobacterium group</taxon>
        <taxon>Agrobacterium</taxon>
    </lineage>
</organism>
<gene>
    <name evidence="1" type="ORF">RRU01S_39_00160</name>
</gene>
<dbReference type="Proteomes" id="UP000028701">
    <property type="component" value="Unassembled WGS sequence"/>
</dbReference>
<dbReference type="eggNOG" id="ENOG502Z9HF">
    <property type="taxonomic scope" value="Bacteria"/>
</dbReference>
<sequence length="572" mass="63883">MKLLLTQYLAALREREELDVILPDVLSSLGFNVISRPMRGTTQYGVDAAAVGTNPRTGLKSLFLLSIKSGNLTRAQWGEGVQSLRSSLEEILDVYVPNHVALQFQALPIVIAMCFGGNVQENVRAQVTGFTKKHTEKGKIEFEEWNGDHIAELVLAGLMRENFFPRNMQSAFRKSLAFVDEPEICVTHYYALLFQLFESCKGKRGDRIRVARQMYLAAWTVFVWCRDVGNLDAAYQTSATTLLWMWDLSRERLGAKGEGEELGVLVNNMVALFRTVAAAYVQMHVVPYSKTENGLGVSVKSWASVDVNLKLFEALGRVSMHGLWLAYTRQLLLTTKHEVPRAAIDQLDLEIMATLEVVADMIDNNIALTTPIRDDHAIEVMLAALFLHQGGASGYLAGWLGEVSRSSVFSYRTNGDYSCTLRDYPDLAAHPKRADGYREEVTAGSILFPTLAIWLAILGDVDGVRGLGDFHSKHMSHSTWQLWMPDESSELHIYRNTEIHGATVAEIRIASGMESLLEQISSEIEVSVDFVELSAIRYGAWPVILLCSQLYRLPVPLHFWPIQPVGELADIT</sequence>
<dbReference type="EMBL" id="BBJU01000039">
    <property type="protein sequence ID" value="GAK73436.1"/>
    <property type="molecule type" value="Genomic_DNA"/>
</dbReference>
<evidence type="ECO:0000313" key="2">
    <source>
        <dbReference type="Proteomes" id="UP000028701"/>
    </source>
</evidence>
<evidence type="ECO:0008006" key="3">
    <source>
        <dbReference type="Google" id="ProtNLM"/>
    </source>
</evidence>
<accession>A0A081D3E0</accession>
<evidence type="ECO:0000313" key="1">
    <source>
        <dbReference type="EMBL" id="GAK73436.1"/>
    </source>
</evidence>
<name>A0A081D3E0_9HYPH</name>
<proteinExistence type="predicted"/>
<reference evidence="1 2" key="1">
    <citation type="submission" date="2014-08" db="EMBL/GenBank/DDBJ databases">
        <title>Whole genome shotgun sequence of Rhizobium rubi NBRC 13261.</title>
        <authorList>
            <person name="Katano-Makiyama Y."/>
            <person name="Hosoyama A."/>
            <person name="Hashimoto M."/>
            <person name="Hosoyama Y."/>
            <person name="Noguchi M."/>
            <person name="Tsuchikane K."/>
            <person name="Uohara A."/>
            <person name="Ohji S."/>
            <person name="Ichikawa N."/>
            <person name="Kimura A."/>
            <person name="Yamazoe A."/>
            <person name="Fujita N."/>
        </authorList>
    </citation>
    <scope>NUCLEOTIDE SEQUENCE [LARGE SCALE GENOMIC DNA]</scope>
    <source>
        <strain evidence="1 2">NBRC 13261</strain>
    </source>
</reference>
<protein>
    <recommendedName>
        <fullName evidence="3">Chemotaxis protein</fullName>
    </recommendedName>
</protein>